<sequence>MQILKRCLEDSKIGKHQISDVVLIGGSSSVPKVQELLRQFSDGKELCRSINPDEAVAHGAALHAANFFNNKDGILSMNVVLVDVNLLSLGIKSGDDSMQVIVPRNTALPTKREITMHTLYDNHTNVTLKVFEGERRLTAHNNFLGEFSLAGIPAAPAVKIRIK</sequence>
<dbReference type="OMA" id="CKSTNHE"/>
<keyword evidence="4" id="KW-1185">Reference proteome</keyword>
<dbReference type="Gene3D" id="2.60.34.10">
    <property type="entry name" value="Substrate Binding Domain Of DNAk, Chain A, domain 1"/>
    <property type="match status" value="1"/>
</dbReference>
<accession>A0AA38FTB3</accession>
<dbReference type="EMBL" id="JAHRHJ020000007">
    <property type="protein sequence ID" value="KAH9309383.1"/>
    <property type="molecule type" value="Genomic_DNA"/>
</dbReference>
<dbReference type="PRINTS" id="PR00301">
    <property type="entry name" value="HEATSHOCK70"/>
</dbReference>
<dbReference type="InterPro" id="IPR013126">
    <property type="entry name" value="Hsp_70_fam"/>
</dbReference>
<organism evidence="3 4">
    <name type="scientific">Taxus chinensis</name>
    <name type="common">Chinese yew</name>
    <name type="synonym">Taxus wallichiana var. chinensis</name>
    <dbReference type="NCBI Taxonomy" id="29808"/>
    <lineage>
        <taxon>Eukaryota</taxon>
        <taxon>Viridiplantae</taxon>
        <taxon>Streptophyta</taxon>
        <taxon>Embryophyta</taxon>
        <taxon>Tracheophyta</taxon>
        <taxon>Spermatophyta</taxon>
        <taxon>Pinopsida</taxon>
        <taxon>Pinidae</taxon>
        <taxon>Conifers II</taxon>
        <taxon>Cupressales</taxon>
        <taxon>Taxaceae</taxon>
        <taxon>Taxus</taxon>
    </lineage>
</organism>
<evidence type="ECO:0000256" key="2">
    <source>
        <dbReference type="ARBA" id="ARBA00022840"/>
    </source>
</evidence>
<dbReference type="Gene3D" id="3.30.420.40">
    <property type="match status" value="2"/>
</dbReference>
<dbReference type="SUPFAM" id="SSF53067">
    <property type="entry name" value="Actin-like ATPase domain"/>
    <property type="match status" value="1"/>
</dbReference>
<reference evidence="3 4" key="1">
    <citation type="journal article" date="2021" name="Nat. Plants">
        <title>The Taxus genome provides insights into paclitaxel biosynthesis.</title>
        <authorList>
            <person name="Xiong X."/>
            <person name="Gou J."/>
            <person name="Liao Q."/>
            <person name="Li Y."/>
            <person name="Zhou Q."/>
            <person name="Bi G."/>
            <person name="Li C."/>
            <person name="Du R."/>
            <person name="Wang X."/>
            <person name="Sun T."/>
            <person name="Guo L."/>
            <person name="Liang H."/>
            <person name="Lu P."/>
            <person name="Wu Y."/>
            <person name="Zhang Z."/>
            <person name="Ro D.K."/>
            <person name="Shang Y."/>
            <person name="Huang S."/>
            <person name="Yan J."/>
        </authorList>
    </citation>
    <scope>NUCLEOTIDE SEQUENCE [LARGE SCALE GENOMIC DNA]</scope>
    <source>
        <strain evidence="3">Ta-2019</strain>
    </source>
</reference>
<dbReference type="InterPro" id="IPR029047">
    <property type="entry name" value="HSP70_peptide-bd_sf"/>
</dbReference>
<gene>
    <name evidence="3" type="ORF">KI387_037294</name>
</gene>
<dbReference type="PANTHER" id="PTHR19375">
    <property type="entry name" value="HEAT SHOCK PROTEIN 70KDA"/>
    <property type="match status" value="1"/>
</dbReference>
<dbReference type="SUPFAM" id="SSF100920">
    <property type="entry name" value="Heat shock protein 70kD (HSP70), peptide-binding domain"/>
    <property type="match status" value="1"/>
</dbReference>
<dbReference type="GO" id="GO:0140662">
    <property type="term" value="F:ATP-dependent protein folding chaperone"/>
    <property type="evidence" value="ECO:0007669"/>
    <property type="project" value="InterPro"/>
</dbReference>
<dbReference type="AlphaFoldDB" id="A0AA38FTB3"/>
<keyword evidence="2" id="KW-0067">ATP-binding</keyword>
<dbReference type="InterPro" id="IPR043129">
    <property type="entry name" value="ATPase_NBD"/>
</dbReference>
<evidence type="ECO:0000313" key="4">
    <source>
        <dbReference type="Proteomes" id="UP000824469"/>
    </source>
</evidence>
<name>A0AA38FTB3_TAXCH</name>
<dbReference type="Proteomes" id="UP000824469">
    <property type="component" value="Unassembled WGS sequence"/>
</dbReference>
<proteinExistence type="predicted"/>
<evidence type="ECO:0000256" key="1">
    <source>
        <dbReference type="ARBA" id="ARBA00022741"/>
    </source>
</evidence>
<protein>
    <recommendedName>
        <fullName evidence="5">Heat shock protein 70</fullName>
    </recommendedName>
</protein>
<evidence type="ECO:0008006" key="5">
    <source>
        <dbReference type="Google" id="ProtNLM"/>
    </source>
</evidence>
<comment type="caution">
    <text evidence="3">The sequence shown here is derived from an EMBL/GenBank/DDBJ whole genome shotgun (WGS) entry which is preliminary data.</text>
</comment>
<dbReference type="GO" id="GO:0005524">
    <property type="term" value="F:ATP binding"/>
    <property type="evidence" value="ECO:0007669"/>
    <property type="project" value="UniProtKB-KW"/>
</dbReference>
<keyword evidence="1" id="KW-0547">Nucleotide-binding</keyword>
<dbReference type="Pfam" id="PF00012">
    <property type="entry name" value="HSP70"/>
    <property type="match status" value="1"/>
</dbReference>
<feature type="non-terminal residue" evidence="3">
    <location>
        <position position="163"/>
    </location>
</feature>
<dbReference type="SMR" id="A0AA38FTB3"/>
<evidence type="ECO:0000313" key="3">
    <source>
        <dbReference type="EMBL" id="KAH9309383.1"/>
    </source>
</evidence>